<reference evidence="2 3" key="1">
    <citation type="journal article" date="2015" name="Nat. Commun.">
        <title>Lucilia cuprina genome unlocks parasitic fly biology to underpin future interventions.</title>
        <authorList>
            <person name="Anstead C.A."/>
            <person name="Korhonen P.K."/>
            <person name="Young N.D."/>
            <person name="Hall R.S."/>
            <person name="Jex A.R."/>
            <person name="Murali S.C."/>
            <person name="Hughes D.S."/>
            <person name="Lee S.F."/>
            <person name="Perry T."/>
            <person name="Stroehlein A.J."/>
            <person name="Ansell B.R."/>
            <person name="Breugelmans B."/>
            <person name="Hofmann A."/>
            <person name="Qu J."/>
            <person name="Dugan S."/>
            <person name="Lee S.L."/>
            <person name="Chao H."/>
            <person name="Dinh H."/>
            <person name="Han Y."/>
            <person name="Doddapaneni H.V."/>
            <person name="Worley K.C."/>
            <person name="Muzny D.M."/>
            <person name="Ioannidis P."/>
            <person name="Waterhouse R.M."/>
            <person name="Zdobnov E.M."/>
            <person name="James P.J."/>
            <person name="Bagnall N.H."/>
            <person name="Kotze A.C."/>
            <person name="Gibbs R.A."/>
            <person name="Richards S."/>
            <person name="Batterham P."/>
            <person name="Gasser R.B."/>
        </authorList>
    </citation>
    <scope>NUCLEOTIDE SEQUENCE [LARGE SCALE GENOMIC DNA]</scope>
    <source>
        <strain evidence="2 3">LS</strain>
        <tissue evidence="2">Full body</tissue>
    </source>
</reference>
<feature type="region of interest" description="Disordered" evidence="1">
    <location>
        <begin position="113"/>
        <end position="132"/>
    </location>
</feature>
<dbReference type="OrthoDB" id="421226at2759"/>
<dbReference type="Proteomes" id="UP000037069">
    <property type="component" value="Unassembled WGS sequence"/>
</dbReference>
<protein>
    <submittedName>
        <fullName evidence="2">Uncharacterized protein</fullName>
    </submittedName>
</protein>
<keyword evidence="3" id="KW-1185">Reference proteome</keyword>
<feature type="compositionally biased region" description="Low complexity" evidence="1">
    <location>
        <begin position="120"/>
        <end position="132"/>
    </location>
</feature>
<feature type="compositionally biased region" description="Acidic residues" evidence="1">
    <location>
        <begin position="209"/>
        <end position="219"/>
    </location>
</feature>
<dbReference type="EMBL" id="JRES01001693">
    <property type="protein sequence ID" value="KNC20951.1"/>
    <property type="molecule type" value="Genomic_DNA"/>
</dbReference>
<evidence type="ECO:0000256" key="1">
    <source>
        <dbReference type="SAM" id="MobiDB-lite"/>
    </source>
</evidence>
<comment type="caution">
    <text evidence="2">The sequence shown here is derived from an EMBL/GenBank/DDBJ whole genome shotgun (WGS) entry which is preliminary data.</text>
</comment>
<feature type="compositionally biased region" description="Polar residues" evidence="1">
    <location>
        <begin position="44"/>
        <end position="56"/>
    </location>
</feature>
<evidence type="ECO:0000313" key="2">
    <source>
        <dbReference type="EMBL" id="KNC20951.1"/>
    </source>
</evidence>
<sequence>MWTYMMAAARGDRANSMMARRRNEVESPKYGYNLNRPMYRSIRHNNGPSSQQNCNASTLGSSYPYTTSTSHHYGTNPSSTSSCSQHQQQQHHHRQQHHIIGIDDVYTNPVTSESYEMEDSTSLFSPLTPTSTTMTTDTAVLIARKHMISSQQKHGSHPKGSGGSSARNYASSGDAEEQSCFVGSQAAVVRLPSRRTTITSTSSAFYHESDEDDDDDNDADGNSNGDNYGQIVKCSDRVTMPTTLVIDQENRSYCSSSRRNQQNKCHHRRHQKDINEDFTMDGSSDEDDDDDMVNEDDDDDDGISEQKQANYKENIMENGKKLSQMYLLMNLFRETI</sequence>
<proteinExistence type="predicted"/>
<gene>
    <name evidence="2" type="ORF">FF38_13031</name>
</gene>
<feature type="compositionally biased region" description="Acidic residues" evidence="1">
    <location>
        <begin position="276"/>
        <end position="303"/>
    </location>
</feature>
<feature type="region of interest" description="Disordered" evidence="1">
    <location>
        <begin position="202"/>
        <end position="234"/>
    </location>
</feature>
<accession>A0A0L0BLM8</accession>
<feature type="region of interest" description="Disordered" evidence="1">
    <location>
        <begin position="148"/>
        <end position="172"/>
    </location>
</feature>
<feature type="compositionally biased region" description="Polar residues" evidence="1">
    <location>
        <begin position="251"/>
        <end position="263"/>
    </location>
</feature>
<feature type="region of interest" description="Disordered" evidence="1">
    <location>
        <begin position="39"/>
        <end position="102"/>
    </location>
</feature>
<feature type="region of interest" description="Disordered" evidence="1">
    <location>
        <begin position="251"/>
        <end position="311"/>
    </location>
</feature>
<name>A0A0L0BLM8_LUCCU</name>
<organism evidence="2 3">
    <name type="scientific">Lucilia cuprina</name>
    <name type="common">Green bottle fly</name>
    <name type="synonym">Australian sheep blowfly</name>
    <dbReference type="NCBI Taxonomy" id="7375"/>
    <lineage>
        <taxon>Eukaryota</taxon>
        <taxon>Metazoa</taxon>
        <taxon>Ecdysozoa</taxon>
        <taxon>Arthropoda</taxon>
        <taxon>Hexapoda</taxon>
        <taxon>Insecta</taxon>
        <taxon>Pterygota</taxon>
        <taxon>Neoptera</taxon>
        <taxon>Endopterygota</taxon>
        <taxon>Diptera</taxon>
        <taxon>Brachycera</taxon>
        <taxon>Muscomorpha</taxon>
        <taxon>Oestroidea</taxon>
        <taxon>Calliphoridae</taxon>
        <taxon>Luciliinae</taxon>
        <taxon>Lucilia</taxon>
    </lineage>
</organism>
<feature type="compositionally biased region" description="Low complexity" evidence="1">
    <location>
        <begin position="57"/>
        <end position="75"/>
    </location>
</feature>
<dbReference type="AlphaFoldDB" id="A0A0L0BLM8"/>
<evidence type="ECO:0000313" key="3">
    <source>
        <dbReference type="Proteomes" id="UP000037069"/>
    </source>
</evidence>